<dbReference type="Gene3D" id="3.40.50.300">
    <property type="entry name" value="P-loop containing nucleotide triphosphate hydrolases"/>
    <property type="match status" value="1"/>
</dbReference>
<name>A0A9X3TNC8_9BACL</name>
<dbReference type="Proteomes" id="UP001151071">
    <property type="component" value="Unassembled WGS sequence"/>
</dbReference>
<evidence type="ECO:0000313" key="7">
    <source>
        <dbReference type="EMBL" id="MDA5107677.1"/>
    </source>
</evidence>
<comment type="caution">
    <text evidence="7">The sequence shown here is derived from an EMBL/GenBank/DDBJ whole genome shotgun (WGS) entry which is preliminary data.</text>
</comment>
<keyword evidence="4" id="KW-0802">TPR repeat</keyword>
<feature type="repeat" description="TPR" evidence="4">
    <location>
        <begin position="18"/>
        <end position="51"/>
    </location>
</feature>
<dbReference type="Pfam" id="PF00004">
    <property type="entry name" value="AAA"/>
    <property type="match status" value="1"/>
</dbReference>
<evidence type="ECO:0000313" key="8">
    <source>
        <dbReference type="Proteomes" id="UP001151071"/>
    </source>
</evidence>
<proteinExistence type="inferred from homology"/>
<evidence type="ECO:0000256" key="5">
    <source>
        <dbReference type="RuleBase" id="RU003651"/>
    </source>
</evidence>
<dbReference type="GO" id="GO:0016887">
    <property type="term" value="F:ATP hydrolysis activity"/>
    <property type="evidence" value="ECO:0007669"/>
    <property type="project" value="InterPro"/>
</dbReference>
<dbReference type="PROSITE" id="PS00674">
    <property type="entry name" value="AAA"/>
    <property type="match status" value="1"/>
</dbReference>
<feature type="domain" description="AAA+ ATPase" evidence="6">
    <location>
        <begin position="154"/>
        <end position="291"/>
    </location>
</feature>
<dbReference type="InterPro" id="IPR003959">
    <property type="entry name" value="ATPase_AAA_core"/>
</dbReference>
<keyword evidence="2 5" id="KW-0067">ATP-binding</keyword>
<dbReference type="AlphaFoldDB" id="A0A9X3TNC8"/>
<evidence type="ECO:0000256" key="2">
    <source>
        <dbReference type="ARBA" id="ARBA00022840"/>
    </source>
</evidence>
<dbReference type="InterPro" id="IPR003960">
    <property type="entry name" value="ATPase_AAA_CS"/>
</dbReference>
<dbReference type="InterPro" id="IPR011990">
    <property type="entry name" value="TPR-like_helical_dom_sf"/>
</dbReference>
<accession>A0A9X3TNC8</accession>
<organism evidence="7 8">
    <name type="scientific">Brevibacillus thermoruber</name>
    <dbReference type="NCBI Taxonomy" id="33942"/>
    <lineage>
        <taxon>Bacteria</taxon>
        <taxon>Bacillati</taxon>
        <taxon>Bacillota</taxon>
        <taxon>Bacilli</taxon>
        <taxon>Bacillales</taxon>
        <taxon>Paenibacillaceae</taxon>
        <taxon>Brevibacillus</taxon>
    </lineage>
</organism>
<comment type="similarity">
    <text evidence="5">Belongs to the AAA ATPase family.</text>
</comment>
<dbReference type="Pfam" id="PF17862">
    <property type="entry name" value="AAA_lid_3"/>
    <property type="match status" value="1"/>
</dbReference>
<gene>
    <name evidence="7" type="ORF">O3V59_04835</name>
</gene>
<dbReference type="SMART" id="SM00028">
    <property type="entry name" value="TPR"/>
    <property type="match status" value="1"/>
</dbReference>
<dbReference type="SMART" id="SM00382">
    <property type="entry name" value="AAA"/>
    <property type="match status" value="1"/>
</dbReference>
<dbReference type="EMBL" id="JAPYYP010000004">
    <property type="protein sequence ID" value="MDA5107677.1"/>
    <property type="molecule type" value="Genomic_DNA"/>
</dbReference>
<dbReference type="PANTHER" id="PTHR23077:SF171">
    <property type="entry name" value="NUCLEAR VALOSIN-CONTAINING PROTEIN-LIKE"/>
    <property type="match status" value="1"/>
</dbReference>
<evidence type="ECO:0000256" key="4">
    <source>
        <dbReference type="PROSITE-ProRule" id="PRU00339"/>
    </source>
</evidence>
<dbReference type="PANTHER" id="PTHR23077">
    <property type="entry name" value="AAA-FAMILY ATPASE"/>
    <property type="match status" value="1"/>
</dbReference>
<keyword evidence="8" id="KW-1185">Reference proteome</keyword>
<evidence type="ECO:0000259" key="6">
    <source>
        <dbReference type="SMART" id="SM00382"/>
    </source>
</evidence>
<dbReference type="GO" id="GO:0005524">
    <property type="term" value="F:ATP binding"/>
    <property type="evidence" value="ECO:0007669"/>
    <property type="project" value="UniProtKB-KW"/>
</dbReference>
<keyword evidence="3" id="KW-0175">Coiled coil</keyword>
<dbReference type="Gene3D" id="1.25.40.10">
    <property type="entry name" value="Tetratricopeptide repeat domain"/>
    <property type="match status" value="1"/>
</dbReference>
<dbReference type="PROSITE" id="PS50005">
    <property type="entry name" value="TPR"/>
    <property type="match status" value="1"/>
</dbReference>
<dbReference type="InterPro" id="IPR027417">
    <property type="entry name" value="P-loop_NTPase"/>
</dbReference>
<dbReference type="FunFam" id="3.40.50.300:FF:001025">
    <property type="entry name" value="ATPase family, AAA domain-containing 2B"/>
    <property type="match status" value="1"/>
</dbReference>
<dbReference type="RefSeq" id="WP_029100019.1">
    <property type="nucleotide sequence ID" value="NZ_JAPYYP010000004.1"/>
</dbReference>
<dbReference type="SUPFAM" id="SSF48452">
    <property type="entry name" value="TPR-like"/>
    <property type="match status" value="1"/>
</dbReference>
<evidence type="ECO:0000256" key="3">
    <source>
        <dbReference type="ARBA" id="ARBA00023054"/>
    </source>
</evidence>
<reference evidence="7" key="1">
    <citation type="submission" date="2022-12" db="EMBL/GenBank/DDBJ databases">
        <title>Draft genome sequence of the thermophilic strain Brevibacillus thermoruber HT42, isolated from Los Humeros, Puebla, Mexico, with biotechnological potential.</title>
        <authorList>
            <person name="Lara Sanchez J."/>
            <person name="Solis Palacios R."/>
            <person name="Bustos Baena A.S."/>
            <person name="Ruz Baez A.E."/>
            <person name="Espinosa Luna G."/>
            <person name="Oliart Ros R.M."/>
        </authorList>
    </citation>
    <scope>NUCLEOTIDE SEQUENCE</scope>
    <source>
        <strain evidence="7">HT42</strain>
    </source>
</reference>
<dbReference type="InterPro" id="IPR019734">
    <property type="entry name" value="TPR_rpt"/>
</dbReference>
<evidence type="ECO:0000256" key="1">
    <source>
        <dbReference type="ARBA" id="ARBA00022741"/>
    </source>
</evidence>
<dbReference type="InterPro" id="IPR041569">
    <property type="entry name" value="AAA_lid_3"/>
</dbReference>
<dbReference type="InterPro" id="IPR003593">
    <property type="entry name" value="AAA+_ATPase"/>
</dbReference>
<dbReference type="InterPro" id="IPR050168">
    <property type="entry name" value="AAA_ATPase_domain"/>
</dbReference>
<dbReference type="Gene3D" id="1.10.8.60">
    <property type="match status" value="1"/>
</dbReference>
<protein>
    <submittedName>
        <fullName evidence="7">AAA family ATPase</fullName>
    </submittedName>
</protein>
<sequence>MTKIEVLKQMLEADRHNASVWYLLGVEYAEQGNRSEALQAFTQALAHGDDEMKQTIIEALGKLSAAEAEFIPPQAEKNRQEPAEEIAVPSVPAGPMRVIPGGKARSGAAAAKEREGVITFADVGGMHEVKEAIRMKIIQPFLSPGLFERFRKKAGGGILLYGPPGCGKTYIAKATAGECRARFVSVHIADVLDPYLGVSEQNLRDLFASARAQKPAVLFLDEMDALGYNRGKSASHTMRTVIDQLLTEMEGIDANTDKLLIIGATNMPWDVDPAFKRPGRFDKLIFVAPPDREAREAIFRLKLAERPVEPLDYRQLAEWTELYSGADIEQVVEQATENVIRDIMSTGVERPIGVDDLREAIADTRPSTIEWLRTVKNYVKYANQGGLYDDVEKFLARHKRI</sequence>
<keyword evidence="1 5" id="KW-0547">Nucleotide-binding</keyword>
<dbReference type="SUPFAM" id="SSF52540">
    <property type="entry name" value="P-loop containing nucleoside triphosphate hydrolases"/>
    <property type="match status" value="1"/>
</dbReference>